<proteinExistence type="predicted"/>
<reference evidence="2 3" key="1">
    <citation type="journal article" date="2013" name="BMC Genomics">
        <title>Reconstruction of the lipid metabolism for the microalga Monoraphidium neglectum from its genome sequence reveals characteristics suitable for biofuel production.</title>
        <authorList>
            <person name="Bogen C."/>
            <person name="Al-Dilaimi A."/>
            <person name="Albersmeier A."/>
            <person name="Wichmann J."/>
            <person name="Grundmann M."/>
            <person name="Rupp O."/>
            <person name="Lauersen K.J."/>
            <person name="Blifernez-Klassen O."/>
            <person name="Kalinowski J."/>
            <person name="Goesmann A."/>
            <person name="Mussgnug J.H."/>
            <person name="Kruse O."/>
        </authorList>
    </citation>
    <scope>NUCLEOTIDE SEQUENCE [LARGE SCALE GENOMIC DNA]</scope>
    <source>
        <strain evidence="2 3">SAG 48.87</strain>
    </source>
</reference>
<dbReference type="EMBL" id="KK104876">
    <property type="protein sequence ID" value="KIY93307.1"/>
    <property type="molecule type" value="Genomic_DNA"/>
</dbReference>
<sequence length="552" mass="55280">MAHFPFEVPLQAFWLQAPASGGPSPAALLAGFATYAYDASVSAAALAFLQALALTLAPPPLPGAGHAGAAGAHIRPRLPGSFSGLLGACPGLARALVEPFRRGYAAALPDMFCRAAALLEAAARHHPELLDAMCFPSGLEQPPAVAGAGAAAATGALVPSGGKEGGQAAAASAAKKGGAAPPFSALDGLWALLQNARGLLQSSPRAAAALLGALGALWECQASARGAVELLRGQTGFWDALKACLPEPQSLQPPPAGAPLDPEEAEASAWRTSAAASALHILLLEMLSVPAPAAGAAAKEQQQQQQQQQEGEAASGARRVLNSLGPRRLGELLAAAAAPQLPGRLLEGVLSLTQATYLQLGSLGLRGAWGHAQHDALGAAGEFRAEVAPLLAACARGEYEPSDLEAACQLLADAAGGGGGGAAAGSPAQGGGGRCAALAEALRREPFGRVLLGHAAAPPAALSPAPTDYGRSFLFDAGQVERLLGSFLIEEMGTAAALQLLLGDVGAAASRSHARLALLQAVASMVAALPRDAPARKQLQAPGASNELLLRC</sequence>
<dbReference type="KEGG" id="mng:MNEG_14655"/>
<dbReference type="GeneID" id="25732239"/>
<dbReference type="OrthoDB" id="552439at2759"/>
<feature type="region of interest" description="Disordered" evidence="1">
    <location>
        <begin position="295"/>
        <end position="316"/>
    </location>
</feature>
<dbReference type="RefSeq" id="XP_013892327.1">
    <property type="nucleotide sequence ID" value="XM_014036873.1"/>
</dbReference>
<evidence type="ECO:0000313" key="3">
    <source>
        <dbReference type="Proteomes" id="UP000054498"/>
    </source>
</evidence>
<feature type="non-terminal residue" evidence="2">
    <location>
        <position position="552"/>
    </location>
</feature>
<accession>A0A0D2IZN0</accession>
<keyword evidence="3" id="KW-1185">Reference proteome</keyword>
<dbReference type="Proteomes" id="UP000054498">
    <property type="component" value="Unassembled WGS sequence"/>
</dbReference>
<protein>
    <submittedName>
        <fullName evidence="2">Uncharacterized protein</fullName>
    </submittedName>
</protein>
<dbReference type="AlphaFoldDB" id="A0A0D2IZN0"/>
<organism evidence="2 3">
    <name type="scientific">Monoraphidium neglectum</name>
    <dbReference type="NCBI Taxonomy" id="145388"/>
    <lineage>
        <taxon>Eukaryota</taxon>
        <taxon>Viridiplantae</taxon>
        <taxon>Chlorophyta</taxon>
        <taxon>core chlorophytes</taxon>
        <taxon>Chlorophyceae</taxon>
        <taxon>CS clade</taxon>
        <taxon>Sphaeropleales</taxon>
        <taxon>Selenastraceae</taxon>
        <taxon>Monoraphidium</taxon>
    </lineage>
</organism>
<evidence type="ECO:0000313" key="2">
    <source>
        <dbReference type="EMBL" id="KIY93307.1"/>
    </source>
</evidence>
<evidence type="ECO:0000256" key="1">
    <source>
        <dbReference type="SAM" id="MobiDB-lite"/>
    </source>
</evidence>
<name>A0A0D2IZN0_9CHLO</name>
<gene>
    <name evidence="2" type="ORF">MNEG_14655</name>
</gene>
<dbReference type="STRING" id="145388.A0A0D2IZN0"/>